<dbReference type="PANTHER" id="PTHR43539:SF78">
    <property type="entry name" value="FLAVIN-CONTAINING MONOOXYGENASE"/>
    <property type="match status" value="1"/>
</dbReference>
<dbReference type="OrthoDB" id="66881at2759"/>
<keyword evidence="4 9" id="KW-0274">FAD</keyword>
<evidence type="ECO:0000256" key="7">
    <source>
        <dbReference type="ARBA" id="ARBA00023033"/>
    </source>
</evidence>
<evidence type="ECO:0000256" key="9">
    <source>
        <dbReference type="RuleBase" id="RU361177"/>
    </source>
</evidence>
<dbReference type="PRINTS" id="PR00368">
    <property type="entry name" value="FADPNR"/>
</dbReference>
<keyword evidence="3 9" id="KW-0285">Flavoprotein</keyword>
<dbReference type="GO" id="GO:0050660">
    <property type="term" value="F:flavin adenine dinucleotide binding"/>
    <property type="evidence" value="ECO:0007669"/>
    <property type="project" value="InterPro"/>
</dbReference>
<keyword evidence="11" id="KW-1185">Reference proteome</keyword>
<dbReference type="GO" id="GO:0103075">
    <property type="term" value="F:indole-3-pyruvate monooxygenase activity"/>
    <property type="evidence" value="ECO:0007669"/>
    <property type="project" value="UniProtKB-EC"/>
</dbReference>
<keyword evidence="7 9" id="KW-0503">Monooxygenase</keyword>
<comment type="cofactor">
    <cofactor evidence="1 9">
        <name>FAD</name>
        <dbReference type="ChEBI" id="CHEBI:57692"/>
    </cofactor>
</comment>
<evidence type="ECO:0000256" key="1">
    <source>
        <dbReference type="ARBA" id="ARBA00001974"/>
    </source>
</evidence>
<proteinExistence type="inferred from homology"/>
<dbReference type="AlphaFoldDB" id="A0A6G1E289"/>
<evidence type="ECO:0000313" key="10">
    <source>
        <dbReference type="EMBL" id="KAF0918524.1"/>
    </source>
</evidence>
<sequence length="406" mass="44310">MDNKPAQERRETWVPGAVIVGAGPSGLAAAACLAARGVPATVLERSDSLASTWRHRMYDRLTLHLPKRFCELPLLPFPEEYPTYPSKDQFVAYMEAYAAASGVAPRFCASVEEAAFDSAVGAWRVRLAGGEVLMARWLVVATGENAEPRVPDFPGMQKFSGCAMHTSEYKSGEQFAGKKVLVVGCGNSGMEVSLDLCRHGARPSMVVRNTVHVLPREMLGLSTFGIAMALLRWLPVQLVDRFLLTAAHLILGNTGQLGLKRPKTGPIELKNLTGRTPVLDVGTLDHIKSGKIKVVGAVKEMTRHGVRLSDGKEEQFDAIILATGYRSNVPSWLKDGGDLFTREGISKVPFPNSWRGRNGLYTVGFTQRGLLGTSSDALNVAKDIHCRWRERNRPAINVLEIGNSSF</sequence>
<dbReference type="GO" id="GO:0050661">
    <property type="term" value="F:NADP binding"/>
    <property type="evidence" value="ECO:0007669"/>
    <property type="project" value="InterPro"/>
</dbReference>
<dbReference type="GO" id="GO:0009851">
    <property type="term" value="P:auxin biosynthetic process"/>
    <property type="evidence" value="ECO:0007669"/>
    <property type="project" value="TreeGrafter"/>
</dbReference>
<comment type="caution">
    <text evidence="10">The sequence shown here is derived from an EMBL/GenBank/DDBJ whole genome shotgun (WGS) entry which is preliminary data.</text>
</comment>
<dbReference type="GO" id="GO:0004499">
    <property type="term" value="F:N,N-dimethylaniline monooxygenase activity"/>
    <property type="evidence" value="ECO:0007669"/>
    <property type="project" value="InterPro"/>
</dbReference>
<evidence type="ECO:0000256" key="3">
    <source>
        <dbReference type="ARBA" id="ARBA00022630"/>
    </source>
</evidence>
<gene>
    <name evidence="10" type="ORF">E2562_024785</name>
</gene>
<protein>
    <recommendedName>
        <fullName evidence="9">Flavin-containing monooxygenase</fullName>
        <ecNumber evidence="9">1.-.-.-</ecNumber>
    </recommendedName>
</protein>
<dbReference type="InterPro" id="IPR020946">
    <property type="entry name" value="Flavin_mOase-like"/>
</dbReference>
<dbReference type="EMBL" id="SPHZ02000005">
    <property type="protein sequence ID" value="KAF0918524.1"/>
    <property type="molecule type" value="Genomic_DNA"/>
</dbReference>
<evidence type="ECO:0000313" key="11">
    <source>
        <dbReference type="Proteomes" id="UP000479710"/>
    </source>
</evidence>
<keyword evidence="6 9" id="KW-0560">Oxidoreductase</keyword>
<evidence type="ECO:0000256" key="6">
    <source>
        <dbReference type="ARBA" id="ARBA00023002"/>
    </source>
</evidence>
<keyword evidence="5" id="KW-0521">NADP</keyword>
<dbReference type="PROSITE" id="PS51257">
    <property type="entry name" value="PROKAR_LIPOPROTEIN"/>
    <property type="match status" value="1"/>
</dbReference>
<dbReference type="Proteomes" id="UP000479710">
    <property type="component" value="Unassembled WGS sequence"/>
</dbReference>
<comment type="catalytic activity">
    <reaction evidence="8">
        <text>indole-3-pyruvate + NADPH + O2 + H(+) = (indol-3-yl)acetate + CO2 + NADP(+) + H2O</text>
        <dbReference type="Rhea" id="RHEA:34331"/>
        <dbReference type="ChEBI" id="CHEBI:15377"/>
        <dbReference type="ChEBI" id="CHEBI:15378"/>
        <dbReference type="ChEBI" id="CHEBI:15379"/>
        <dbReference type="ChEBI" id="CHEBI:16526"/>
        <dbReference type="ChEBI" id="CHEBI:17640"/>
        <dbReference type="ChEBI" id="CHEBI:30854"/>
        <dbReference type="ChEBI" id="CHEBI:57783"/>
        <dbReference type="ChEBI" id="CHEBI:58349"/>
        <dbReference type="EC" id="1.14.13.168"/>
    </reaction>
</comment>
<organism evidence="10 11">
    <name type="scientific">Oryza meyeriana var. granulata</name>
    <dbReference type="NCBI Taxonomy" id="110450"/>
    <lineage>
        <taxon>Eukaryota</taxon>
        <taxon>Viridiplantae</taxon>
        <taxon>Streptophyta</taxon>
        <taxon>Embryophyta</taxon>
        <taxon>Tracheophyta</taxon>
        <taxon>Spermatophyta</taxon>
        <taxon>Magnoliopsida</taxon>
        <taxon>Liliopsida</taxon>
        <taxon>Poales</taxon>
        <taxon>Poaceae</taxon>
        <taxon>BOP clade</taxon>
        <taxon>Oryzoideae</taxon>
        <taxon>Oryzeae</taxon>
        <taxon>Oryzinae</taxon>
        <taxon>Oryza</taxon>
        <taxon>Oryza meyeriana</taxon>
    </lineage>
</organism>
<name>A0A6G1E289_9ORYZ</name>
<evidence type="ECO:0000256" key="8">
    <source>
        <dbReference type="ARBA" id="ARBA00047707"/>
    </source>
</evidence>
<accession>A0A6G1E289</accession>
<evidence type="ECO:0000256" key="2">
    <source>
        <dbReference type="ARBA" id="ARBA00009183"/>
    </source>
</evidence>
<dbReference type="InterPro" id="IPR050982">
    <property type="entry name" value="Auxin_biosynth/cation_transpt"/>
</dbReference>
<evidence type="ECO:0000256" key="4">
    <source>
        <dbReference type="ARBA" id="ARBA00022827"/>
    </source>
</evidence>
<dbReference type="SUPFAM" id="SSF51905">
    <property type="entry name" value="FAD/NAD(P)-binding domain"/>
    <property type="match status" value="1"/>
</dbReference>
<evidence type="ECO:0000256" key="5">
    <source>
        <dbReference type="ARBA" id="ARBA00022857"/>
    </source>
</evidence>
<comment type="similarity">
    <text evidence="2 9">Belongs to the FMO family.</text>
</comment>
<dbReference type="FunFam" id="3.50.50.60:FF:000100">
    <property type="entry name" value="Flavin-containing monooxygenase"/>
    <property type="match status" value="1"/>
</dbReference>
<dbReference type="EC" id="1.-.-.-" evidence="9"/>
<reference evidence="10 11" key="1">
    <citation type="submission" date="2019-11" db="EMBL/GenBank/DDBJ databases">
        <title>Whole genome sequence of Oryza granulata.</title>
        <authorList>
            <person name="Li W."/>
        </authorList>
    </citation>
    <scope>NUCLEOTIDE SEQUENCE [LARGE SCALE GENOMIC DNA]</scope>
    <source>
        <strain evidence="11">cv. Menghai</strain>
        <tissue evidence="10">Leaf</tissue>
    </source>
</reference>
<dbReference type="Gene3D" id="3.50.50.60">
    <property type="entry name" value="FAD/NAD(P)-binding domain"/>
    <property type="match status" value="1"/>
</dbReference>
<dbReference type="PANTHER" id="PTHR43539">
    <property type="entry name" value="FLAVIN-BINDING MONOOXYGENASE-LIKE PROTEIN (AFU_ORTHOLOGUE AFUA_4G09220)"/>
    <property type="match status" value="1"/>
</dbReference>
<dbReference type="PRINTS" id="PR00469">
    <property type="entry name" value="PNDRDTASEII"/>
</dbReference>
<dbReference type="Pfam" id="PF00743">
    <property type="entry name" value="FMO-like"/>
    <property type="match status" value="1"/>
</dbReference>
<dbReference type="InterPro" id="IPR036188">
    <property type="entry name" value="FAD/NAD-bd_sf"/>
</dbReference>